<proteinExistence type="predicted"/>
<dbReference type="RefSeq" id="WP_221226824.1">
    <property type="nucleotide sequence ID" value="NZ_JACHXC010000012.1"/>
</dbReference>
<feature type="domain" description="HTH marR-type" evidence="4">
    <location>
        <begin position="1"/>
        <end position="140"/>
    </location>
</feature>
<dbReference type="PANTHER" id="PTHR42756">
    <property type="entry name" value="TRANSCRIPTIONAL REGULATOR, MARR"/>
    <property type="match status" value="1"/>
</dbReference>
<gene>
    <name evidence="5" type="ORF">Back11_55160</name>
</gene>
<evidence type="ECO:0000256" key="3">
    <source>
        <dbReference type="ARBA" id="ARBA00023163"/>
    </source>
</evidence>
<dbReference type="Gene3D" id="1.10.10.10">
    <property type="entry name" value="Winged helix-like DNA-binding domain superfamily/Winged helix DNA-binding domain"/>
    <property type="match status" value="1"/>
</dbReference>
<keyword evidence="3" id="KW-0804">Transcription</keyword>
<evidence type="ECO:0000256" key="1">
    <source>
        <dbReference type="ARBA" id="ARBA00023015"/>
    </source>
</evidence>
<dbReference type="InterPro" id="IPR000835">
    <property type="entry name" value="HTH_MarR-typ"/>
</dbReference>
<accession>A0A3G9JE49</accession>
<evidence type="ECO:0000256" key="2">
    <source>
        <dbReference type="ARBA" id="ARBA00023125"/>
    </source>
</evidence>
<dbReference type="SUPFAM" id="SSF46785">
    <property type="entry name" value="Winged helix' DNA-binding domain"/>
    <property type="match status" value="1"/>
</dbReference>
<dbReference type="PANTHER" id="PTHR42756:SF1">
    <property type="entry name" value="TRANSCRIPTIONAL REPRESSOR OF EMRAB OPERON"/>
    <property type="match status" value="1"/>
</dbReference>
<keyword evidence="6" id="KW-1185">Reference proteome</keyword>
<dbReference type="InterPro" id="IPR036388">
    <property type="entry name" value="WH-like_DNA-bd_sf"/>
</dbReference>
<sequence length="144" mass="16532">MNRHEQLYACSQMFVVHRRKWETEWNRHNAALDLTATQASFLTLLKREGPKQSKELVERLGVTSGGVTTIADKLLERGLIRRSRDGQQDRRAVLLEITDMGLEVENHAQEVWWKVTDSIFSVLTDTEVAILKQIYTKLALAPNT</sequence>
<dbReference type="EMBL" id="AP019308">
    <property type="protein sequence ID" value="BBH24171.1"/>
    <property type="molecule type" value="Genomic_DNA"/>
</dbReference>
<dbReference type="InterPro" id="IPR036390">
    <property type="entry name" value="WH_DNA-bd_sf"/>
</dbReference>
<keyword evidence="2" id="KW-0238">DNA-binding</keyword>
<dbReference type="PROSITE" id="PS50995">
    <property type="entry name" value="HTH_MARR_2"/>
    <property type="match status" value="1"/>
</dbReference>
<evidence type="ECO:0000313" key="6">
    <source>
        <dbReference type="Proteomes" id="UP000275368"/>
    </source>
</evidence>
<dbReference type="KEGG" id="pbk:Back11_55160"/>
<dbReference type="Proteomes" id="UP000275368">
    <property type="component" value="Chromosome"/>
</dbReference>
<keyword evidence="1" id="KW-0805">Transcription regulation</keyword>
<dbReference type="GO" id="GO:0003677">
    <property type="term" value="F:DNA binding"/>
    <property type="evidence" value="ECO:0007669"/>
    <property type="project" value="UniProtKB-KW"/>
</dbReference>
<evidence type="ECO:0000259" key="4">
    <source>
        <dbReference type="PROSITE" id="PS50995"/>
    </source>
</evidence>
<dbReference type="AlphaFoldDB" id="A0A3G9JE49"/>
<dbReference type="Pfam" id="PF01047">
    <property type="entry name" value="MarR"/>
    <property type="match status" value="1"/>
</dbReference>
<reference evidence="5 6" key="1">
    <citation type="submission" date="2018-11" db="EMBL/GenBank/DDBJ databases">
        <title>Complete genome sequence of Paenibacillus baekrokdamisoli strain KCTC 33723.</title>
        <authorList>
            <person name="Kang S.W."/>
            <person name="Lee K.C."/>
            <person name="Kim K.K."/>
            <person name="Kim J.S."/>
            <person name="Kim D.S."/>
            <person name="Ko S.H."/>
            <person name="Yang S.H."/>
            <person name="Lee J.S."/>
        </authorList>
    </citation>
    <scope>NUCLEOTIDE SEQUENCE [LARGE SCALE GENOMIC DNA]</scope>
    <source>
        <strain evidence="5 6">KCTC 33723</strain>
    </source>
</reference>
<protein>
    <recommendedName>
        <fullName evidence="4">HTH marR-type domain-containing protein</fullName>
    </recommendedName>
</protein>
<dbReference type="PRINTS" id="PR00598">
    <property type="entry name" value="HTHMARR"/>
</dbReference>
<dbReference type="GO" id="GO:0003700">
    <property type="term" value="F:DNA-binding transcription factor activity"/>
    <property type="evidence" value="ECO:0007669"/>
    <property type="project" value="InterPro"/>
</dbReference>
<organism evidence="5 6">
    <name type="scientific">Paenibacillus baekrokdamisoli</name>
    <dbReference type="NCBI Taxonomy" id="1712516"/>
    <lineage>
        <taxon>Bacteria</taxon>
        <taxon>Bacillati</taxon>
        <taxon>Bacillota</taxon>
        <taxon>Bacilli</taxon>
        <taxon>Bacillales</taxon>
        <taxon>Paenibacillaceae</taxon>
        <taxon>Paenibacillus</taxon>
    </lineage>
</organism>
<evidence type="ECO:0000313" key="5">
    <source>
        <dbReference type="EMBL" id="BBH24171.1"/>
    </source>
</evidence>
<dbReference type="SMART" id="SM00347">
    <property type="entry name" value="HTH_MARR"/>
    <property type="match status" value="1"/>
</dbReference>
<name>A0A3G9JE49_9BACL</name>